<evidence type="ECO:0000259" key="8">
    <source>
        <dbReference type="Pfam" id="PF00892"/>
    </source>
</evidence>
<dbReference type="SUPFAM" id="SSF103481">
    <property type="entry name" value="Multidrug resistance efflux transporter EmrE"/>
    <property type="match status" value="2"/>
</dbReference>
<dbReference type="InterPro" id="IPR000620">
    <property type="entry name" value="EamA_dom"/>
</dbReference>
<keyword evidence="3" id="KW-1003">Cell membrane</keyword>
<feature type="domain" description="EamA" evidence="8">
    <location>
        <begin position="5"/>
        <end position="137"/>
    </location>
</feature>
<feature type="transmembrane region" description="Helical" evidence="7">
    <location>
        <begin position="177"/>
        <end position="200"/>
    </location>
</feature>
<gene>
    <name evidence="9" type="ORF">QWY14_03335</name>
</gene>
<feature type="transmembrane region" description="Helical" evidence="7">
    <location>
        <begin position="65"/>
        <end position="86"/>
    </location>
</feature>
<evidence type="ECO:0000256" key="2">
    <source>
        <dbReference type="ARBA" id="ARBA00007362"/>
    </source>
</evidence>
<name>A0ABT8MYV4_9BACL</name>
<evidence type="ECO:0000256" key="6">
    <source>
        <dbReference type="ARBA" id="ARBA00023136"/>
    </source>
</evidence>
<keyword evidence="4 7" id="KW-0812">Transmembrane</keyword>
<comment type="caution">
    <text evidence="9">The sequence shown here is derived from an EMBL/GenBank/DDBJ whole genome shotgun (WGS) entry which is preliminary data.</text>
</comment>
<dbReference type="EMBL" id="JAUJWV010000001">
    <property type="protein sequence ID" value="MDN7240804.1"/>
    <property type="molecule type" value="Genomic_DNA"/>
</dbReference>
<dbReference type="RefSeq" id="WP_301722702.1">
    <property type="nucleotide sequence ID" value="NZ_JAUJWV010000001.1"/>
</dbReference>
<proteinExistence type="inferred from homology"/>
<feature type="transmembrane region" description="Helical" evidence="7">
    <location>
        <begin position="268"/>
        <end position="289"/>
    </location>
</feature>
<dbReference type="Proteomes" id="UP001172055">
    <property type="component" value="Unassembled WGS sequence"/>
</dbReference>
<sequence length="304" mass="33428">MRYFYYCLLLLTSLLWAGNFVIGKLLTDHASPLTLTSLRWIIAVLCLVPLVWWKEKKILPPKKALMPLFLMGVTGVVLFNILQFIALKHTSATNVGLISTLNMLSIAAFSGMLLKEKLTRLQFAAMAISLSGVLLVLTKGNIALLLSLEVNRGDLYMLGAVAVWGLYSVFSKWAMAYVSAMFATLYSGIFGLAVLLPFNLPTFAVTNINPSFVYAILYTGIISTVLCFVLWNIGVQKIGATTSGLFLNFNPVFTALLAFVLLGEQMTLIQVMGSGIVIGGCYFFTVFGIKKQKRKKMGSPSFQQ</sequence>
<accession>A0ABT8MYV4</accession>
<dbReference type="Pfam" id="PF00892">
    <property type="entry name" value="EamA"/>
    <property type="match status" value="2"/>
</dbReference>
<feature type="domain" description="EamA" evidence="8">
    <location>
        <begin position="152"/>
        <end position="285"/>
    </location>
</feature>
<keyword evidence="10" id="KW-1185">Reference proteome</keyword>
<evidence type="ECO:0000256" key="4">
    <source>
        <dbReference type="ARBA" id="ARBA00022692"/>
    </source>
</evidence>
<comment type="similarity">
    <text evidence="2">Belongs to the EamA transporter family.</text>
</comment>
<dbReference type="InterPro" id="IPR051258">
    <property type="entry name" value="Diverse_Substrate_Transporter"/>
</dbReference>
<feature type="transmembrane region" description="Helical" evidence="7">
    <location>
        <begin position="33"/>
        <end position="53"/>
    </location>
</feature>
<evidence type="ECO:0000313" key="10">
    <source>
        <dbReference type="Proteomes" id="UP001172055"/>
    </source>
</evidence>
<feature type="transmembrane region" description="Helical" evidence="7">
    <location>
        <begin position="126"/>
        <end position="147"/>
    </location>
</feature>
<dbReference type="InterPro" id="IPR037185">
    <property type="entry name" value="EmrE-like"/>
</dbReference>
<keyword evidence="5 7" id="KW-1133">Transmembrane helix</keyword>
<feature type="transmembrane region" description="Helical" evidence="7">
    <location>
        <begin position="92"/>
        <end position="114"/>
    </location>
</feature>
<evidence type="ECO:0000313" key="9">
    <source>
        <dbReference type="EMBL" id="MDN7240804.1"/>
    </source>
</evidence>
<keyword evidence="6 7" id="KW-0472">Membrane</keyword>
<protein>
    <submittedName>
        <fullName evidence="9">DMT family transporter</fullName>
    </submittedName>
</protein>
<evidence type="ECO:0000256" key="5">
    <source>
        <dbReference type="ARBA" id="ARBA00022989"/>
    </source>
</evidence>
<evidence type="ECO:0000256" key="7">
    <source>
        <dbReference type="SAM" id="Phobius"/>
    </source>
</evidence>
<feature type="transmembrane region" description="Helical" evidence="7">
    <location>
        <begin position="212"/>
        <end position="233"/>
    </location>
</feature>
<dbReference type="PANTHER" id="PTHR42920">
    <property type="entry name" value="OS03G0707200 PROTEIN-RELATED"/>
    <property type="match status" value="1"/>
</dbReference>
<organism evidence="9 10">
    <name type="scientific">Planococcus shixiaomingii</name>
    <dbReference type="NCBI Taxonomy" id="3058393"/>
    <lineage>
        <taxon>Bacteria</taxon>
        <taxon>Bacillati</taxon>
        <taxon>Bacillota</taxon>
        <taxon>Bacilli</taxon>
        <taxon>Bacillales</taxon>
        <taxon>Caryophanaceae</taxon>
        <taxon>Planococcus</taxon>
    </lineage>
</organism>
<evidence type="ECO:0000256" key="1">
    <source>
        <dbReference type="ARBA" id="ARBA00004651"/>
    </source>
</evidence>
<evidence type="ECO:0000256" key="3">
    <source>
        <dbReference type="ARBA" id="ARBA00022475"/>
    </source>
</evidence>
<feature type="transmembrane region" description="Helical" evidence="7">
    <location>
        <begin position="153"/>
        <end position="170"/>
    </location>
</feature>
<feature type="transmembrane region" description="Helical" evidence="7">
    <location>
        <begin position="245"/>
        <end position="262"/>
    </location>
</feature>
<reference evidence="9 10" key="1">
    <citation type="submission" date="2023-06" db="EMBL/GenBank/DDBJ databases">
        <title>Novel species in genus Planococcus.</title>
        <authorList>
            <person name="Ning S."/>
        </authorList>
    </citation>
    <scope>NUCLEOTIDE SEQUENCE [LARGE SCALE GENOMIC DNA]</scope>
    <source>
        <strain evidence="9 10">N028</strain>
    </source>
</reference>
<dbReference type="PANTHER" id="PTHR42920:SF15">
    <property type="entry name" value="MEMBRANE PROTEIN"/>
    <property type="match status" value="1"/>
</dbReference>
<comment type="subcellular location">
    <subcellularLocation>
        <location evidence="1">Cell membrane</location>
        <topology evidence="1">Multi-pass membrane protein</topology>
    </subcellularLocation>
</comment>